<keyword evidence="2" id="KW-1003">Cell membrane</keyword>
<comment type="subcellular location">
    <subcellularLocation>
        <location evidence="1">Cell membrane</location>
        <topology evidence="1">Multi-pass membrane protein</topology>
    </subcellularLocation>
</comment>
<feature type="transmembrane region" description="Helical" evidence="6">
    <location>
        <begin position="93"/>
        <end position="112"/>
    </location>
</feature>
<dbReference type="RefSeq" id="WP_011718947.1">
    <property type="nucleotide sequence ID" value="NC_008578.1"/>
</dbReference>
<protein>
    <submittedName>
        <fullName evidence="7">Major facilitator superfamily MFS_1</fullName>
    </submittedName>
</protein>
<organism evidence="7 8">
    <name type="scientific">Acidothermus cellulolyticus (strain ATCC 43068 / DSM 8971 / 11B)</name>
    <dbReference type="NCBI Taxonomy" id="351607"/>
    <lineage>
        <taxon>Bacteria</taxon>
        <taxon>Bacillati</taxon>
        <taxon>Actinomycetota</taxon>
        <taxon>Actinomycetes</taxon>
        <taxon>Acidothermales</taxon>
        <taxon>Acidothermaceae</taxon>
        <taxon>Acidothermus</taxon>
    </lineage>
</organism>
<dbReference type="PANTHER" id="PTHR23513">
    <property type="entry name" value="INTEGRAL MEMBRANE EFFLUX PROTEIN-RELATED"/>
    <property type="match status" value="1"/>
</dbReference>
<feature type="transmembrane region" description="Helical" evidence="6">
    <location>
        <begin position="421"/>
        <end position="447"/>
    </location>
</feature>
<dbReference type="Pfam" id="PF07690">
    <property type="entry name" value="MFS_1"/>
    <property type="match status" value="1"/>
</dbReference>
<dbReference type="GO" id="GO:0022857">
    <property type="term" value="F:transmembrane transporter activity"/>
    <property type="evidence" value="ECO:0007669"/>
    <property type="project" value="InterPro"/>
</dbReference>
<evidence type="ECO:0000256" key="4">
    <source>
        <dbReference type="ARBA" id="ARBA00022989"/>
    </source>
</evidence>
<feature type="transmembrane region" description="Helical" evidence="6">
    <location>
        <begin position="350"/>
        <end position="377"/>
    </location>
</feature>
<dbReference type="STRING" id="351607.Acel_0107"/>
<dbReference type="GO" id="GO:0005886">
    <property type="term" value="C:plasma membrane"/>
    <property type="evidence" value="ECO:0007669"/>
    <property type="project" value="UniProtKB-SubCell"/>
</dbReference>
<keyword evidence="8" id="KW-1185">Reference proteome</keyword>
<keyword evidence="3 6" id="KW-0812">Transmembrane</keyword>
<dbReference type="InterPro" id="IPR036259">
    <property type="entry name" value="MFS_trans_sf"/>
</dbReference>
<proteinExistence type="predicted"/>
<dbReference type="PANTHER" id="PTHR23513:SF18">
    <property type="entry name" value="INTEGRAL MEMBRANE PROTEIN"/>
    <property type="match status" value="1"/>
</dbReference>
<dbReference type="SUPFAM" id="SSF103473">
    <property type="entry name" value="MFS general substrate transporter"/>
    <property type="match status" value="1"/>
</dbReference>
<feature type="transmembrane region" description="Helical" evidence="6">
    <location>
        <begin position="286"/>
        <end position="305"/>
    </location>
</feature>
<dbReference type="HOGENOM" id="CLU_025436_1_2_11"/>
<feature type="transmembrane region" description="Helical" evidence="6">
    <location>
        <begin position="189"/>
        <end position="212"/>
    </location>
</feature>
<accession>A0LR23</accession>
<sequence>MTILRHRPAARLSRAAAAAAGGLRRIGTGVARAASFVGTHFYRATRADGAGRSGLANLIDLHTIHSLGDAMLTVALANTLFFAVDVHQARSRVALYLVITMAPFAVVAPIVGPILDRFRHGRRMALATTQIVRAFLAWVIADAVATKGGFALYPAAFGVLVCSKAYGVSRSAVVPRLLPPDLTLVRANARLILWGIIGATVGAPIGQALNWMTGSPSTTLRIATLVYFAGAFFAFRLPPRVDVPAGEMPVRARTPRENRQRTFYHRIFPPLRGVGPRMPVMLRANAGLRIFAGFLTLFLAFLIRTHPLGVFSENVDLGIIVAAAAIGSFIGTFLGGWLKGRHPEPLVVASLLAAGIVGILSAVWFGLATAAIALLVADLCQSLAKLGLDSVIQRDVLEAVRTSAFARSETVLQLSWVTGGFLALVLPSNGTLGLALGSAIVAVFFLATVTRLRVSVETGLQALRAQRLHAPARTADESPRR</sequence>
<dbReference type="Gene3D" id="1.20.1250.20">
    <property type="entry name" value="MFS general substrate transporter like domains"/>
    <property type="match status" value="1"/>
</dbReference>
<gene>
    <name evidence="7" type="ordered locus">Acel_0107</name>
</gene>
<evidence type="ECO:0000256" key="3">
    <source>
        <dbReference type="ARBA" id="ARBA00022692"/>
    </source>
</evidence>
<evidence type="ECO:0000256" key="2">
    <source>
        <dbReference type="ARBA" id="ARBA00022475"/>
    </source>
</evidence>
<dbReference type="EMBL" id="CP000481">
    <property type="protein sequence ID" value="ABK51883.1"/>
    <property type="molecule type" value="Genomic_DNA"/>
</dbReference>
<feature type="transmembrane region" description="Helical" evidence="6">
    <location>
        <begin position="317"/>
        <end position="338"/>
    </location>
</feature>
<reference evidence="7 8" key="1">
    <citation type="journal article" date="2009" name="Genome Res.">
        <title>Complete genome of the cellulolytic thermophile Acidothermus cellulolyticus 11B provides insights into its ecophysiological and evolutionary adaptations.</title>
        <authorList>
            <person name="Barabote R.D."/>
            <person name="Xie G."/>
            <person name="Leu D.H."/>
            <person name="Normand P."/>
            <person name="Necsulea A."/>
            <person name="Daubin V."/>
            <person name="Medigue C."/>
            <person name="Adney W.S."/>
            <person name="Xu X.C."/>
            <person name="Lapidus A."/>
            <person name="Parales R.E."/>
            <person name="Detter C."/>
            <person name="Pujic P."/>
            <person name="Bruce D."/>
            <person name="Lavire C."/>
            <person name="Challacombe J.F."/>
            <person name="Brettin T.S."/>
            <person name="Berry A.M."/>
        </authorList>
    </citation>
    <scope>NUCLEOTIDE SEQUENCE [LARGE SCALE GENOMIC DNA]</scope>
    <source>
        <strain evidence="8">ATCC 43068 / DSM 8971 / 11B</strain>
    </source>
</reference>
<dbReference type="eggNOG" id="COG2814">
    <property type="taxonomic scope" value="Bacteria"/>
</dbReference>
<evidence type="ECO:0000256" key="6">
    <source>
        <dbReference type="SAM" id="Phobius"/>
    </source>
</evidence>
<dbReference type="InterPro" id="IPR011701">
    <property type="entry name" value="MFS"/>
</dbReference>
<keyword evidence="4 6" id="KW-1133">Transmembrane helix</keyword>
<evidence type="ECO:0000256" key="5">
    <source>
        <dbReference type="ARBA" id="ARBA00023136"/>
    </source>
</evidence>
<keyword evidence="5 6" id="KW-0472">Membrane</keyword>
<dbReference type="AlphaFoldDB" id="A0LR23"/>
<evidence type="ECO:0000256" key="1">
    <source>
        <dbReference type="ARBA" id="ARBA00004651"/>
    </source>
</evidence>
<name>A0LR23_ACIC1</name>
<dbReference type="KEGG" id="ace:Acel_0107"/>
<dbReference type="Proteomes" id="UP000008221">
    <property type="component" value="Chromosome"/>
</dbReference>
<evidence type="ECO:0000313" key="7">
    <source>
        <dbReference type="EMBL" id="ABK51883.1"/>
    </source>
</evidence>
<dbReference type="InParanoid" id="A0LR23"/>
<evidence type="ECO:0000313" key="8">
    <source>
        <dbReference type="Proteomes" id="UP000008221"/>
    </source>
</evidence>